<dbReference type="EMBL" id="AGEK01000020">
    <property type="protein sequence ID" value="EHO71654.1"/>
    <property type="molecule type" value="Genomic_DNA"/>
</dbReference>
<dbReference type="STRING" id="999422.HMPREF9944_01100"/>
<dbReference type="AlphaFoldDB" id="H1HLQ6"/>
<protein>
    <submittedName>
        <fullName evidence="1">Uncharacterized protein</fullName>
    </submittedName>
</protein>
<dbReference type="PATRIC" id="fig|999422.3.peg.1133"/>
<keyword evidence="2" id="KW-1185">Reference proteome</keyword>
<gene>
    <name evidence="1" type="ORF">HMPREF9944_01100</name>
</gene>
<reference evidence="1 2" key="1">
    <citation type="submission" date="2011-12" db="EMBL/GenBank/DDBJ databases">
        <title>The Genome Sequence of Prevotella maculosa OT 289.</title>
        <authorList>
            <consortium name="The Broad Institute Genome Sequencing Platform"/>
            <person name="Earl A."/>
            <person name="Ward D."/>
            <person name="Feldgarden M."/>
            <person name="Gevers D."/>
            <person name="Izard J."/>
            <person name="Blanton J.M."/>
            <person name="Mathney J."/>
            <person name="Tanner A.C."/>
            <person name="Dewhirst F.E."/>
            <person name="Young S.K."/>
            <person name="Zeng Q."/>
            <person name="Gargeya S."/>
            <person name="Fitzgerald M."/>
            <person name="Haas B."/>
            <person name="Abouelleil A."/>
            <person name="Alvarado L."/>
            <person name="Arachchi H.M."/>
            <person name="Berlin A."/>
            <person name="Chapman S.B."/>
            <person name="Gearin G."/>
            <person name="Goldberg J."/>
            <person name="Griggs A."/>
            <person name="Gujja S."/>
            <person name="Hansen M."/>
            <person name="Heiman D."/>
            <person name="Howarth C."/>
            <person name="Larimer J."/>
            <person name="Lui A."/>
            <person name="MacDonald P.J.P."/>
            <person name="McCowen C."/>
            <person name="Montmayeur A."/>
            <person name="Murphy C."/>
            <person name="Neiman D."/>
            <person name="Pearson M."/>
            <person name="Priest M."/>
            <person name="Roberts A."/>
            <person name="Saif S."/>
            <person name="Shea T."/>
            <person name="Sisk P."/>
            <person name="Stolte C."/>
            <person name="Sykes S."/>
            <person name="Wortman J."/>
            <person name="Nusbaum C."/>
            <person name="Birren B."/>
        </authorList>
    </citation>
    <scope>NUCLEOTIDE SEQUENCE [LARGE SCALE GENOMIC DNA]</scope>
    <source>
        <strain evidence="1 2">OT 289</strain>
    </source>
</reference>
<evidence type="ECO:0000313" key="2">
    <source>
        <dbReference type="Proteomes" id="UP000003167"/>
    </source>
</evidence>
<dbReference type="Proteomes" id="UP000003167">
    <property type="component" value="Unassembled WGS sequence"/>
</dbReference>
<proteinExistence type="predicted"/>
<organism evidence="1 2">
    <name type="scientific">Segatella maculosa OT 289</name>
    <dbReference type="NCBI Taxonomy" id="999422"/>
    <lineage>
        <taxon>Bacteria</taxon>
        <taxon>Pseudomonadati</taxon>
        <taxon>Bacteroidota</taxon>
        <taxon>Bacteroidia</taxon>
        <taxon>Bacteroidales</taxon>
        <taxon>Prevotellaceae</taxon>
        <taxon>Segatella</taxon>
    </lineage>
</organism>
<comment type="caution">
    <text evidence="1">The sequence shown here is derived from an EMBL/GenBank/DDBJ whole genome shotgun (WGS) entry which is preliminary data.</text>
</comment>
<sequence length="69" mass="7486">MNGGKLHLQLVGFLPVTHSGRTYALALNDAGKPGKRNKTNETSVLHVSHCHPLVSHFHHVSTLARGLLL</sequence>
<name>H1HLQ6_9BACT</name>
<dbReference type="HOGENOM" id="CLU_2772455_0_0_10"/>
<accession>H1HLQ6</accession>
<evidence type="ECO:0000313" key="1">
    <source>
        <dbReference type="EMBL" id="EHO71654.1"/>
    </source>
</evidence>